<evidence type="ECO:0000313" key="2">
    <source>
        <dbReference type="Proteomes" id="UP000828390"/>
    </source>
</evidence>
<keyword evidence="2" id="KW-1185">Reference proteome</keyword>
<proteinExistence type="predicted"/>
<dbReference type="Proteomes" id="UP000828390">
    <property type="component" value="Unassembled WGS sequence"/>
</dbReference>
<dbReference type="AlphaFoldDB" id="A0A9D4MVG4"/>
<sequence>MELRRQIELCACGTHRTTQVCQVSSLRHTYSKDNRAFRLLLWGNGANRGQLAYLHRHFHRKRWHRDAILNFAHA</sequence>
<evidence type="ECO:0000313" key="1">
    <source>
        <dbReference type="EMBL" id="KAH3883103.1"/>
    </source>
</evidence>
<comment type="caution">
    <text evidence="1">The sequence shown here is derived from an EMBL/GenBank/DDBJ whole genome shotgun (WGS) entry which is preliminary data.</text>
</comment>
<reference evidence="1" key="1">
    <citation type="journal article" date="2019" name="bioRxiv">
        <title>The Genome of the Zebra Mussel, Dreissena polymorpha: A Resource for Invasive Species Research.</title>
        <authorList>
            <person name="McCartney M.A."/>
            <person name="Auch B."/>
            <person name="Kono T."/>
            <person name="Mallez S."/>
            <person name="Zhang Y."/>
            <person name="Obille A."/>
            <person name="Becker A."/>
            <person name="Abrahante J.E."/>
            <person name="Garbe J."/>
            <person name="Badalamenti J.P."/>
            <person name="Herman A."/>
            <person name="Mangelson H."/>
            <person name="Liachko I."/>
            <person name="Sullivan S."/>
            <person name="Sone E.D."/>
            <person name="Koren S."/>
            <person name="Silverstein K.A.T."/>
            <person name="Beckman K.B."/>
            <person name="Gohl D.M."/>
        </authorList>
    </citation>
    <scope>NUCLEOTIDE SEQUENCE</scope>
    <source>
        <strain evidence="1">Duluth1</strain>
        <tissue evidence="1">Whole animal</tissue>
    </source>
</reference>
<protein>
    <submittedName>
        <fullName evidence="1">Uncharacterized protein</fullName>
    </submittedName>
</protein>
<accession>A0A9D4MVG4</accession>
<dbReference type="EMBL" id="JAIWYP010000001">
    <property type="protein sequence ID" value="KAH3883103.1"/>
    <property type="molecule type" value="Genomic_DNA"/>
</dbReference>
<gene>
    <name evidence="1" type="ORF">DPMN_007053</name>
</gene>
<organism evidence="1 2">
    <name type="scientific">Dreissena polymorpha</name>
    <name type="common">Zebra mussel</name>
    <name type="synonym">Mytilus polymorpha</name>
    <dbReference type="NCBI Taxonomy" id="45954"/>
    <lineage>
        <taxon>Eukaryota</taxon>
        <taxon>Metazoa</taxon>
        <taxon>Spiralia</taxon>
        <taxon>Lophotrochozoa</taxon>
        <taxon>Mollusca</taxon>
        <taxon>Bivalvia</taxon>
        <taxon>Autobranchia</taxon>
        <taxon>Heteroconchia</taxon>
        <taxon>Euheterodonta</taxon>
        <taxon>Imparidentia</taxon>
        <taxon>Neoheterodontei</taxon>
        <taxon>Myida</taxon>
        <taxon>Dreissenoidea</taxon>
        <taxon>Dreissenidae</taxon>
        <taxon>Dreissena</taxon>
    </lineage>
</organism>
<name>A0A9D4MVG4_DREPO</name>
<reference evidence="1" key="2">
    <citation type="submission" date="2020-11" db="EMBL/GenBank/DDBJ databases">
        <authorList>
            <person name="McCartney M.A."/>
            <person name="Auch B."/>
            <person name="Kono T."/>
            <person name="Mallez S."/>
            <person name="Becker A."/>
            <person name="Gohl D.M."/>
            <person name="Silverstein K.A.T."/>
            <person name="Koren S."/>
            <person name="Bechman K.B."/>
            <person name="Herman A."/>
            <person name="Abrahante J.E."/>
            <person name="Garbe J."/>
        </authorList>
    </citation>
    <scope>NUCLEOTIDE SEQUENCE</scope>
    <source>
        <strain evidence="1">Duluth1</strain>
        <tissue evidence="1">Whole animal</tissue>
    </source>
</reference>